<dbReference type="PRINTS" id="PR01490">
    <property type="entry name" value="RTXTOXIND"/>
</dbReference>
<evidence type="ECO:0000259" key="8">
    <source>
        <dbReference type="Pfam" id="PF26002"/>
    </source>
</evidence>
<name>A0A1Z4N6G3_9CYAN</name>
<dbReference type="PANTHER" id="PTHR30386:SF26">
    <property type="entry name" value="TRANSPORT PROTEIN COMB"/>
    <property type="match status" value="1"/>
</dbReference>
<keyword evidence="10" id="KW-1185">Reference proteome</keyword>
<dbReference type="InterPro" id="IPR058982">
    <property type="entry name" value="Beta-barrel_AprE"/>
</dbReference>
<dbReference type="InterPro" id="IPR050739">
    <property type="entry name" value="MFP"/>
</dbReference>
<dbReference type="Gene3D" id="2.40.30.170">
    <property type="match status" value="1"/>
</dbReference>
<gene>
    <name evidence="9" type="ORF">NIES37_52510</name>
</gene>
<feature type="coiled-coil region" evidence="6">
    <location>
        <begin position="169"/>
        <end position="266"/>
    </location>
</feature>
<reference evidence="9 10" key="1">
    <citation type="submission" date="2017-06" db="EMBL/GenBank/DDBJ databases">
        <title>Genome sequencing of cyanobaciteial culture collection at National Institute for Environmental Studies (NIES).</title>
        <authorList>
            <person name="Hirose Y."/>
            <person name="Shimura Y."/>
            <person name="Fujisawa T."/>
            <person name="Nakamura Y."/>
            <person name="Kawachi M."/>
        </authorList>
    </citation>
    <scope>NUCLEOTIDE SEQUENCE [LARGE SCALE GENOMIC DNA]</scope>
    <source>
        <strain evidence="9 10">NIES-37</strain>
    </source>
</reference>
<dbReference type="KEGG" id="ttq:NIES37_52510"/>
<dbReference type="RefSeq" id="WP_096580708.1">
    <property type="nucleotide sequence ID" value="NZ_CAWNJS010000001.1"/>
</dbReference>
<proteinExistence type="inferred from homology"/>
<dbReference type="EMBL" id="AP018248">
    <property type="protein sequence ID" value="BAZ01252.1"/>
    <property type="molecule type" value="Genomic_DNA"/>
</dbReference>
<accession>A0A1Z4N6G3</accession>
<evidence type="ECO:0000256" key="2">
    <source>
        <dbReference type="ARBA" id="ARBA00009477"/>
    </source>
</evidence>
<organism evidence="9 10">
    <name type="scientific">Tolypothrix tenuis PCC 7101</name>
    <dbReference type="NCBI Taxonomy" id="231146"/>
    <lineage>
        <taxon>Bacteria</taxon>
        <taxon>Bacillati</taxon>
        <taxon>Cyanobacteriota</taxon>
        <taxon>Cyanophyceae</taxon>
        <taxon>Nostocales</taxon>
        <taxon>Tolypothrichaceae</taxon>
        <taxon>Tolypothrix</taxon>
    </lineage>
</organism>
<protein>
    <submittedName>
        <fullName evidence="9">Secretion protein HlyD</fullName>
    </submittedName>
</protein>
<dbReference type="AlphaFoldDB" id="A0A1Z4N6G3"/>
<evidence type="ECO:0000256" key="4">
    <source>
        <dbReference type="ARBA" id="ARBA00022989"/>
    </source>
</evidence>
<keyword evidence="6" id="KW-0175">Coiled coil</keyword>
<dbReference type="Pfam" id="PF26002">
    <property type="entry name" value="Beta-barrel_AprE"/>
    <property type="match status" value="1"/>
</dbReference>
<keyword evidence="4 7" id="KW-1133">Transmembrane helix</keyword>
<feature type="domain" description="AprE-like beta-barrel" evidence="8">
    <location>
        <begin position="322"/>
        <end position="424"/>
    </location>
</feature>
<sequence length="444" mass="48254">MHNDPSPDLFRPISSDQFLPAISLWTTLGGLFLVGTVGIALVLAAVTHYNVTVTAPATVRPAGDVRLVQAGSEGVVKKIVVKENQVVKSGDAIAYIDSSQLETKKSQLLGTIHQNNLQLSQIAAQVKTLQTQIAAESNSMQRAIAAAAADLRRNQRDYQDQKITTFTQVQEAEAALELAKEEMKRYQQLGNTGAIAILQIKEKEQAYKAALAKLERAKAGLNPSNATVTIANERIAQEKAKGESTLATLKKEQAELIRRQVEIQNQINSDQKELTQVSTELQKTVIRTSEAGTILKLEIRNTGQVVRAGDAIAQISPNQAPLVVKARVAAADISKVRLCKTTQVTQCTQGKVIMRVSAYPYPDYGTLNGAVRGITADAITPQTNSNVAAVPYYEVTIEPDKLELIKGNQSYTIQPGMEVTADIIAQEETVLTFMLRKARLLTDL</sequence>
<comment type="similarity">
    <text evidence="2">Belongs to the membrane fusion protein (MFP) (TC 8.A.1) family.</text>
</comment>
<evidence type="ECO:0000313" key="9">
    <source>
        <dbReference type="EMBL" id="BAZ01252.1"/>
    </source>
</evidence>
<dbReference type="GO" id="GO:0016020">
    <property type="term" value="C:membrane"/>
    <property type="evidence" value="ECO:0007669"/>
    <property type="project" value="UniProtKB-SubCell"/>
</dbReference>
<evidence type="ECO:0000256" key="5">
    <source>
        <dbReference type="ARBA" id="ARBA00023136"/>
    </source>
</evidence>
<comment type="subcellular location">
    <subcellularLocation>
        <location evidence="1">Membrane</location>
        <topology evidence="1">Single-pass membrane protein</topology>
    </subcellularLocation>
</comment>
<evidence type="ECO:0000256" key="1">
    <source>
        <dbReference type="ARBA" id="ARBA00004167"/>
    </source>
</evidence>
<evidence type="ECO:0000256" key="7">
    <source>
        <dbReference type="SAM" id="Phobius"/>
    </source>
</evidence>
<evidence type="ECO:0000256" key="6">
    <source>
        <dbReference type="SAM" id="Coils"/>
    </source>
</evidence>
<dbReference type="PANTHER" id="PTHR30386">
    <property type="entry name" value="MEMBRANE FUSION SUBUNIT OF EMRAB-TOLC MULTIDRUG EFFLUX PUMP"/>
    <property type="match status" value="1"/>
</dbReference>
<evidence type="ECO:0000256" key="3">
    <source>
        <dbReference type="ARBA" id="ARBA00022692"/>
    </source>
</evidence>
<dbReference type="Proteomes" id="UP000218785">
    <property type="component" value="Chromosome"/>
</dbReference>
<keyword evidence="5 7" id="KW-0472">Membrane</keyword>
<keyword evidence="3 7" id="KW-0812">Transmembrane</keyword>
<feature type="transmembrane region" description="Helical" evidence="7">
    <location>
        <begin position="21"/>
        <end position="46"/>
    </location>
</feature>
<evidence type="ECO:0000313" key="10">
    <source>
        <dbReference type="Proteomes" id="UP000218785"/>
    </source>
</evidence>